<dbReference type="GO" id="GO:0005923">
    <property type="term" value="C:bicellular tight junction"/>
    <property type="evidence" value="ECO:0007669"/>
    <property type="project" value="UniProtKB-SubCell"/>
</dbReference>
<evidence type="ECO:0000256" key="7">
    <source>
        <dbReference type="ARBA" id="ARBA00022949"/>
    </source>
</evidence>
<reference evidence="11" key="1">
    <citation type="submission" date="2025-08" db="UniProtKB">
        <authorList>
            <consortium name="Ensembl"/>
        </authorList>
    </citation>
    <scope>IDENTIFICATION</scope>
</reference>
<feature type="transmembrane region" description="Helical" evidence="10">
    <location>
        <begin position="12"/>
        <end position="34"/>
    </location>
</feature>
<comment type="similarity">
    <text evidence="3">Belongs to the claudin family.</text>
</comment>
<reference evidence="11" key="2">
    <citation type="submission" date="2025-09" db="UniProtKB">
        <authorList>
            <consortium name="Ensembl"/>
        </authorList>
    </citation>
    <scope>IDENTIFICATION</scope>
</reference>
<comment type="subcellular location">
    <subcellularLocation>
        <location evidence="1">Cell junction</location>
        <location evidence="1">Tight junction</location>
    </subcellularLocation>
    <subcellularLocation>
        <location evidence="2">Cell membrane</location>
        <topology evidence="2">Multi-pass membrane protein</topology>
    </subcellularLocation>
</comment>
<accession>A0A3B4B9D5</accession>
<keyword evidence="8 10" id="KW-1133">Transmembrane helix</keyword>
<evidence type="ECO:0000256" key="8">
    <source>
        <dbReference type="ARBA" id="ARBA00022989"/>
    </source>
</evidence>
<feature type="transmembrane region" description="Helical" evidence="10">
    <location>
        <begin position="125"/>
        <end position="148"/>
    </location>
</feature>
<evidence type="ECO:0000256" key="4">
    <source>
        <dbReference type="ARBA" id="ARBA00022427"/>
    </source>
</evidence>
<evidence type="ECO:0000256" key="6">
    <source>
        <dbReference type="ARBA" id="ARBA00022692"/>
    </source>
</evidence>
<dbReference type="Gene3D" id="1.20.140.150">
    <property type="match status" value="1"/>
</dbReference>
<dbReference type="Ensembl" id="ENSPMGT00000027191.1">
    <property type="protein sequence ID" value="ENSPMGP00000025535.1"/>
    <property type="gene ID" value="ENSPMGG00000020596.1"/>
</dbReference>
<sequence length="199" mass="21315">MPYLAHSVHAQLGALPLGLVGWTLLAVSVGLVQWRVWILSFFSTEPSGVAWIGIWRACFYSQEQASPGLLIMHCSSINLQDSFTPPEIATAQISMFLSLGFGILGFVCGIYALRNAFFGIKSLTQCAFCLGGTLTLLAAILALIPLLWNLAAVLRNQPIQFPDEFKLPETPKAQQVGGAVWAGLLGVALLAITSPPVCS</sequence>
<dbReference type="AlphaFoldDB" id="A0A3B4B9D5"/>
<evidence type="ECO:0000256" key="10">
    <source>
        <dbReference type="SAM" id="Phobius"/>
    </source>
</evidence>
<evidence type="ECO:0000256" key="3">
    <source>
        <dbReference type="ARBA" id="ARBA00008295"/>
    </source>
</evidence>
<feature type="transmembrane region" description="Helical" evidence="10">
    <location>
        <begin position="93"/>
        <end position="113"/>
    </location>
</feature>
<evidence type="ECO:0000256" key="5">
    <source>
        <dbReference type="ARBA" id="ARBA00022475"/>
    </source>
</evidence>
<keyword evidence="7" id="KW-0965">Cell junction</keyword>
<keyword evidence="6 10" id="KW-0812">Transmembrane</keyword>
<keyword evidence="9 10" id="KW-0472">Membrane</keyword>
<organism evidence="11 12">
    <name type="scientific">Periophthalmus magnuspinnatus</name>
    <dbReference type="NCBI Taxonomy" id="409849"/>
    <lineage>
        <taxon>Eukaryota</taxon>
        <taxon>Metazoa</taxon>
        <taxon>Chordata</taxon>
        <taxon>Craniata</taxon>
        <taxon>Vertebrata</taxon>
        <taxon>Euteleostomi</taxon>
        <taxon>Actinopterygii</taxon>
        <taxon>Neopterygii</taxon>
        <taxon>Teleostei</taxon>
        <taxon>Neoteleostei</taxon>
        <taxon>Acanthomorphata</taxon>
        <taxon>Gobiaria</taxon>
        <taxon>Gobiiformes</taxon>
        <taxon>Gobioidei</taxon>
        <taxon>Gobiidae</taxon>
        <taxon>Oxudercinae</taxon>
        <taxon>Periophthalmus</taxon>
    </lineage>
</organism>
<name>A0A3B4B9D5_9GOBI</name>
<dbReference type="GO" id="GO:0005198">
    <property type="term" value="F:structural molecule activity"/>
    <property type="evidence" value="ECO:0007669"/>
    <property type="project" value="InterPro"/>
</dbReference>
<evidence type="ECO:0000256" key="1">
    <source>
        <dbReference type="ARBA" id="ARBA00004435"/>
    </source>
</evidence>
<evidence type="ECO:0000313" key="11">
    <source>
        <dbReference type="Ensembl" id="ENSPMGP00000025535.1"/>
    </source>
</evidence>
<proteinExistence type="inferred from homology"/>
<evidence type="ECO:0000256" key="9">
    <source>
        <dbReference type="ARBA" id="ARBA00023136"/>
    </source>
</evidence>
<dbReference type="Pfam" id="PF13903">
    <property type="entry name" value="Claudin_2"/>
    <property type="match status" value="1"/>
</dbReference>
<keyword evidence="12" id="KW-1185">Reference proteome</keyword>
<keyword evidence="4" id="KW-0796">Tight junction</keyword>
<dbReference type="STRING" id="409849.ENSPMGP00000025535"/>
<dbReference type="InterPro" id="IPR006187">
    <property type="entry name" value="Claudin"/>
</dbReference>
<evidence type="ECO:0000256" key="2">
    <source>
        <dbReference type="ARBA" id="ARBA00004651"/>
    </source>
</evidence>
<feature type="transmembrane region" description="Helical" evidence="10">
    <location>
        <begin position="178"/>
        <end position="198"/>
    </location>
</feature>
<dbReference type="GO" id="GO:0005886">
    <property type="term" value="C:plasma membrane"/>
    <property type="evidence" value="ECO:0007669"/>
    <property type="project" value="UniProtKB-SubCell"/>
</dbReference>
<keyword evidence="5" id="KW-1003">Cell membrane</keyword>
<evidence type="ECO:0000313" key="12">
    <source>
        <dbReference type="Proteomes" id="UP000261520"/>
    </source>
</evidence>
<dbReference type="Proteomes" id="UP000261520">
    <property type="component" value="Unplaced"/>
</dbReference>
<dbReference type="PANTHER" id="PTHR12002">
    <property type="entry name" value="CLAUDIN"/>
    <property type="match status" value="1"/>
</dbReference>
<protein>
    <submittedName>
        <fullName evidence="11">Uncharacterized protein</fullName>
    </submittedName>
</protein>
<dbReference type="InterPro" id="IPR004031">
    <property type="entry name" value="PMP22/EMP/MP20/Claudin"/>
</dbReference>